<keyword evidence="8" id="KW-1185">Reference proteome</keyword>
<gene>
    <name evidence="7" type="ORF">GCM10010274_41920</name>
</gene>
<sequence>MRAGREGHAVGMAGDTDDDTRVRRPGASGHRTVPHTADVRVEAWGGSREQCLVEAVLGMVECFADLSGQRATAVRQVQVTECSDDDLLAALLDEVVFRLEVDGDVPVDVEVETVEGGLDVRMAVTDVASVPITGAVPKAVSWHELRLAPDPYGWSCAVTVDV</sequence>
<comment type="similarity">
    <text evidence="1">Belongs to the archease family.</text>
</comment>
<dbReference type="Proteomes" id="UP000636661">
    <property type="component" value="Unassembled WGS sequence"/>
</dbReference>
<evidence type="ECO:0000256" key="2">
    <source>
        <dbReference type="ARBA" id="ARBA00022694"/>
    </source>
</evidence>
<proteinExistence type="inferred from homology"/>
<comment type="caution">
    <text evidence="7">The sequence shown here is derived from an EMBL/GenBank/DDBJ whole genome shotgun (WGS) entry which is preliminary data.</text>
</comment>
<evidence type="ECO:0000256" key="1">
    <source>
        <dbReference type="ARBA" id="ARBA00007963"/>
    </source>
</evidence>
<reference evidence="7" key="2">
    <citation type="submission" date="2020-09" db="EMBL/GenBank/DDBJ databases">
        <authorList>
            <person name="Sun Q."/>
            <person name="Ohkuma M."/>
        </authorList>
    </citation>
    <scope>NUCLEOTIDE SEQUENCE</scope>
    <source>
        <strain evidence="7">JCM 4391</strain>
    </source>
</reference>
<dbReference type="Pfam" id="PF01951">
    <property type="entry name" value="Archease"/>
    <property type="match status" value="1"/>
</dbReference>
<feature type="domain" description="Archease" evidence="6">
    <location>
        <begin position="31"/>
        <end position="162"/>
    </location>
</feature>
<name>A0A918M5F4_9ACTN</name>
<dbReference type="Gene3D" id="3.55.10.10">
    <property type="entry name" value="Archease domain"/>
    <property type="match status" value="1"/>
</dbReference>
<dbReference type="GO" id="GO:0008033">
    <property type="term" value="P:tRNA processing"/>
    <property type="evidence" value="ECO:0007669"/>
    <property type="project" value="UniProtKB-KW"/>
</dbReference>
<evidence type="ECO:0000256" key="5">
    <source>
        <dbReference type="SAM" id="MobiDB-lite"/>
    </source>
</evidence>
<protein>
    <recommendedName>
        <fullName evidence="6">Archease domain-containing protein</fullName>
    </recommendedName>
</protein>
<dbReference type="SUPFAM" id="SSF69819">
    <property type="entry name" value="MTH1598-like"/>
    <property type="match status" value="1"/>
</dbReference>
<organism evidence="7 8">
    <name type="scientific">Streptomyces lavendofoliae</name>
    <dbReference type="NCBI Taxonomy" id="67314"/>
    <lineage>
        <taxon>Bacteria</taxon>
        <taxon>Bacillati</taxon>
        <taxon>Actinomycetota</taxon>
        <taxon>Actinomycetes</taxon>
        <taxon>Kitasatosporales</taxon>
        <taxon>Streptomycetaceae</taxon>
        <taxon>Streptomyces</taxon>
    </lineage>
</organism>
<evidence type="ECO:0000256" key="3">
    <source>
        <dbReference type="ARBA" id="ARBA00022723"/>
    </source>
</evidence>
<dbReference type="AlphaFoldDB" id="A0A918M5F4"/>
<dbReference type="GO" id="GO:0046872">
    <property type="term" value="F:metal ion binding"/>
    <property type="evidence" value="ECO:0007669"/>
    <property type="project" value="UniProtKB-KW"/>
</dbReference>
<evidence type="ECO:0000256" key="4">
    <source>
        <dbReference type="ARBA" id="ARBA00022837"/>
    </source>
</evidence>
<keyword evidence="2" id="KW-0819">tRNA processing</keyword>
<keyword evidence="4" id="KW-0106">Calcium</keyword>
<reference evidence="7" key="1">
    <citation type="journal article" date="2014" name="Int. J. Syst. Evol. Microbiol.">
        <title>Complete genome sequence of Corynebacterium casei LMG S-19264T (=DSM 44701T), isolated from a smear-ripened cheese.</title>
        <authorList>
            <consortium name="US DOE Joint Genome Institute (JGI-PGF)"/>
            <person name="Walter F."/>
            <person name="Albersmeier A."/>
            <person name="Kalinowski J."/>
            <person name="Ruckert C."/>
        </authorList>
    </citation>
    <scope>NUCLEOTIDE SEQUENCE</scope>
    <source>
        <strain evidence="7">JCM 4391</strain>
    </source>
</reference>
<feature type="region of interest" description="Disordered" evidence="5">
    <location>
        <begin position="1"/>
        <end position="34"/>
    </location>
</feature>
<accession>A0A918M5F4</accession>
<evidence type="ECO:0000313" key="7">
    <source>
        <dbReference type="EMBL" id="GGU49041.1"/>
    </source>
</evidence>
<keyword evidence="3" id="KW-0479">Metal-binding</keyword>
<dbReference type="InterPro" id="IPR023572">
    <property type="entry name" value="Archease_dom"/>
</dbReference>
<evidence type="ECO:0000259" key="6">
    <source>
        <dbReference type="Pfam" id="PF01951"/>
    </source>
</evidence>
<dbReference type="InterPro" id="IPR036820">
    <property type="entry name" value="Archease_dom_sf"/>
</dbReference>
<dbReference type="EMBL" id="BMTP01000011">
    <property type="protein sequence ID" value="GGU49041.1"/>
    <property type="molecule type" value="Genomic_DNA"/>
</dbReference>
<evidence type="ECO:0000313" key="8">
    <source>
        <dbReference type="Proteomes" id="UP000636661"/>
    </source>
</evidence>